<dbReference type="InterPro" id="IPR025110">
    <property type="entry name" value="AMP-bd_C"/>
</dbReference>
<dbReference type="OrthoDB" id="9803968at2"/>
<organism evidence="4 5">
    <name type="scientific">Mycobacterium numidiamassiliense</name>
    <dbReference type="NCBI Taxonomy" id="1841861"/>
    <lineage>
        <taxon>Bacteria</taxon>
        <taxon>Bacillati</taxon>
        <taxon>Actinomycetota</taxon>
        <taxon>Actinomycetes</taxon>
        <taxon>Mycobacteriales</taxon>
        <taxon>Mycobacteriaceae</taxon>
        <taxon>Mycobacterium</taxon>
    </lineage>
</organism>
<keyword evidence="5" id="KW-1185">Reference proteome</keyword>
<evidence type="ECO:0000259" key="2">
    <source>
        <dbReference type="Pfam" id="PF00501"/>
    </source>
</evidence>
<dbReference type="Pfam" id="PF00501">
    <property type="entry name" value="AMP-binding"/>
    <property type="match status" value="1"/>
</dbReference>
<dbReference type="InterPro" id="IPR000873">
    <property type="entry name" value="AMP-dep_synth/lig_dom"/>
</dbReference>
<reference evidence="4 5" key="1">
    <citation type="submission" date="2017-01" db="EMBL/GenBank/DDBJ databases">
        <authorList>
            <consortium name="Urmite Genomes"/>
        </authorList>
    </citation>
    <scope>NUCLEOTIDE SEQUENCE [LARGE SCALE GENOMIC DNA]</scope>
    <source>
        <strain evidence="4 5">AB215</strain>
    </source>
</reference>
<accession>A0A2U3PD42</accession>
<evidence type="ECO:0000313" key="4">
    <source>
        <dbReference type="EMBL" id="SPM41640.1"/>
    </source>
</evidence>
<dbReference type="AlphaFoldDB" id="A0A2U3PD42"/>
<name>A0A2U3PD42_9MYCO</name>
<feature type="region of interest" description="Disordered" evidence="1">
    <location>
        <begin position="1"/>
        <end position="20"/>
    </location>
</feature>
<gene>
    <name evidence="4" type="ORF">MNAB215_3850</name>
</gene>
<proteinExistence type="predicted"/>
<dbReference type="STRING" id="1841861.GCA_900157365_02170"/>
<dbReference type="EMBL" id="FUEZ01000004">
    <property type="protein sequence ID" value="SPM41640.1"/>
    <property type="molecule type" value="Genomic_DNA"/>
</dbReference>
<dbReference type="Gene3D" id="3.40.50.12780">
    <property type="entry name" value="N-terminal domain of ligase-like"/>
    <property type="match status" value="1"/>
</dbReference>
<dbReference type="InterPro" id="IPR045851">
    <property type="entry name" value="AMP-bd_C_sf"/>
</dbReference>
<dbReference type="PANTHER" id="PTHR43767:SF1">
    <property type="entry name" value="NONRIBOSOMAL PEPTIDE SYNTHASE PES1 (EUROFUNG)-RELATED"/>
    <property type="match status" value="1"/>
</dbReference>
<dbReference type="Proteomes" id="UP000240424">
    <property type="component" value="Unassembled WGS sequence"/>
</dbReference>
<dbReference type="GO" id="GO:0016878">
    <property type="term" value="F:acid-thiol ligase activity"/>
    <property type="evidence" value="ECO:0007669"/>
    <property type="project" value="UniProtKB-ARBA"/>
</dbReference>
<dbReference type="SUPFAM" id="SSF56801">
    <property type="entry name" value="Acetyl-CoA synthetase-like"/>
    <property type="match status" value="1"/>
</dbReference>
<evidence type="ECO:0000313" key="5">
    <source>
        <dbReference type="Proteomes" id="UP000240424"/>
    </source>
</evidence>
<keyword evidence="4" id="KW-0436">Ligase</keyword>
<feature type="domain" description="AMP-binding enzyme C-terminal" evidence="3">
    <location>
        <begin position="419"/>
        <end position="497"/>
    </location>
</feature>
<protein>
    <submittedName>
        <fullName evidence="4">Acyl-CoA synthetase (AMP-forming)/AMP-acid ligase II</fullName>
    </submittedName>
</protein>
<evidence type="ECO:0000259" key="3">
    <source>
        <dbReference type="Pfam" id="PF13193"/>
    </source>
</evidence>
<dbReference type="Pfam" id="PF13193">
    <property type="entry name" value="AMP-binding_C"/>
    <property type="match status" value="1"/>
</dbReference>
<sequence length="509" mass="54536">MRGRVAPVSTESAEAGVTPNPFEDGIPFATKLSQLASERRDDTAVTDVALDGTAQTLTFGELDARANQWGRALAAAGAQTGSLVALAIQNSQHLVLAALGCWKIGAVPIPMHWDLPEWERDRVRAVIDPAVVVDEQTRWEFEARAAGESQEALPTAVSPTANGICSSGSTGVPKVILNLAPSLWIPAQGEPFMANWTPVAQPQTIMVPAPMYHTNGFATFLFLLAGDHLVILEKFDAALVLDVIERFSITNFTATPTMLARIAARPDVRQRDLSSIVFILQGAAVMPPSLLHTWFELLSPEQIVTAYGMTENLGLTALRGDEWLTHPGSVGRGFRDTEIRILGADKKPVPTGEDGDIYLRAPMSAGYRYLGGAPPLPSTDDGFRSAGDIGHLDEDGFLYLVDRRVDMIVSGGANVFPAEVESALAGHPGIADVVVIGLADEQWGRRVHAVIQLASLDGESPLTEQEVIEYAKGRLAPYKAPKTVEFVDTIPRTAATKVNRSALIAARGG</sequence>
<dbReference type="PANTHER" id="PTHR43767">
    <property type="entry name" value="LONG-CHAIN-FATTY-ACID--COA LIGASE"/>
    <property type="match status" value="1"/>
</dbReference>
<evidence type="ECO:0000256" key="1">
    <source>
        <dbReference type="SAM" id="MobiDB-lite"/>
    </source>
</evidence>
<dbReference type="Gene3D" id="3.30.300.30">
    <property type="match status" value="1"/>
</dbReference>
<feature type="domain" description="AMP-dependent synthetase/ligase" evidence="2">
    <location>
        <begin position="36"/>
        <end position="364"/>
    </location>
</feature>
<dbReference type="InterPro" id="IPR042099">
    <property type="entry name" value="ANL_N_sf"/>
</dbReference>
<dbReference type="InterPro" id="IPR050237">
    <property type="entry name" value="ATP-dep_AMP-bd_enzyme"/>
</dbReference>